<dbReference type="InterPro" id="IPR006094">
    <property type="entry name" value="Oxid_FAD_bind_N"/>
</dbReference>
<dbReference type="GO" id="GO:0071949">
    <property type="term" value="F:FAD binding"/>
    <property type="evidence" value="ECO:0007669"/>
    <property type="project" value="InterPro"/>
</dbReference>
<evidence type="ECO:0000256" key="6">
    <source>
        <dbReference type="ARBA" id="ARBA00022827"/>
    </source>
</evidence>
<evidence type="ECO:0000256" key="7">
    <source>
        <dbReference type="ARBA" id="ARBA00023180"/>
    </source>
</evidence>
<evidence type="ECO:0000313" key="13">
    <source>
        <dbReference type="Proteomes" id="UP000249390"/>
    </source>
</evidence>
<keyword evidence="7" id="KW-0325">Glycoprotein</keyword>
<comment type="function">
    <text evidence="9">Involved in the biosynthesis of pyridine alkaloid natural products, leading mainly to the production of anabasine, anatabine, nicotine and nornicotine, effective deterrents against herbivores with antiparasitic and pesticide properties (neurotoxins); nornicotine serves as the precursor in the synthesis of the carcinogen compound N'-nitrosonornicotine (NNN). Catalyzes a late oxidation step subsequent to the pyridine ring condensation reaction in the biosynthesis of alkaloids.</text>
</comment>
<evidence type="ECO:0000256" key="5">
    <source>
        <dbReference type="ARBA" id="ARBA00022729"/>
    </source>
</evidence>
<evidence type="ECO:0000256" key="2">
    <source>
        <dbReference type="ARBA" id="ARBA00005466"/>
    </source>
</evidence>
<protein>
    <recommendedName>
        <fullName evidence="11">FAD-binding PCMH-type domain-containing protein</fullName>
    </recommendedName>
</protein>
<dbReference type="Pfam" id="PF08031">
    <property type="entry name" value="BBE"/>
    <property type="match status" value="1"/>
</dbReference>
<dbReference type="PROSITE" id="PS51387">
    <property type="entry name" value="FAD_PCMH"/>
    <property type="match status" value="1"/>
</dbReference>
<dbReference type="GO" id="GO:0042179">
    <property type="term" value="P:nicotine biosynthetic process"/>
    <property type="evidence" value="ECO:0007669"/>
    <property type="project" value="UniProtKB-UniPathway"/>
</dbReference>
<dbReference type="InterPro" id="IPR016166">
    <property type="entry name" value="FAD-bd_PCMH"/>
</dbReference>
<keyword evidence="4" id="KW-0285">Flavoprotein</keyword>
<feature type="chain" id="PRO_5016234972" description="FAD-binding PCMH-type domain-containing protein" evidence="10">
    <location>
        <begin position="21"/>
        <end position="548"/>
    </location>
</feature>
<dbReference type="SUPFAM" id="SSF56176">
    <property type="entry name" value="FAD-binding/transporter-associated domain-like"/>
    <property type="match status" value="1"/>
</dbReference>
<reference evidence="12 13" key="1">
    <citation type="submission" date="2018-06" db="EMBL/GenBank/DDBJ databases">
        <title>The Genome of Cuscuta australis (Dodder) Provides Insight into the Evolution of Plant Parasitism.</title>
        <authorList>
            <person name="Liu H."/>
        </authorList>
    </citation>
    <scope>NUCLEOTIDE SEQUENCE [LARGE SCALE GENOMIC DNA]</scope>
    <source>
        <strain evidence="13">cv. Yunnan</strain>
        <tissue evidence="12">Vines</tissue>
    </source>
</reference>
<dbReference type="Gene3D" id="3.40.462.20">
    <property type="match status" value="1"/>
</dbReference>
<comment type="pathway">
    <text evidence="8">Alkaloid biosynthesis; nicotine biosynthesis.</text>
</comment>
<dbReference type="EMBL" id="NQVE01000067">
    <property type="protein sequence ID" value="RAL50217.1"/>
    <property type="molecule type" value="Genomic_DNA"/>
</dbReference>
<proteinExistence type="inferred from homology"/>
<evidence type="ECO:0000256" key="9">
    <source>
        <dbReference type="ARBA" id="ARBA00045734"/>
    </source>
</evidence>
<dbReference type="AlphaFoldDB" id="A0A328DWV2"/>
<dbReference type="Proteomes" id="UP000249390">
    <property type="component" value="Unassembled WGS sequence"/>
</dbReference>
<evidence type="ECO:0000256" key="3">
    <source>
        <dbReference type="ARBA" id="ARBA00022589"/>
    </source>
</evidence>
<evidence type="ECO:0000256" key="10">
    <source>
        <dbReference type="SAM" id="SignalP"/>
    </source>
</evidence>
<dbReference type="InterPro" id="IPR016167">
    <property type="entry name" value="FAD-bd_PCMH_sub1"/>
</dbReference>
<dbReference type="Pfam" id="PF01565">
    <property type="entry name" value="FAD_binding_4"/>
    <property type="match status" value="1"/>
</dbReference>
<dbReference type="UniPathway" id="UPA00107"/>
<keyword evidence="3" id="KW-0017">Alkaloid metabolism</keyword>
<feature type="domain" description="FAD-binding PCMH-type" evidence="11">
    <location>
        <begin position="93"/>
        <end position="267"/>
    </location>
</feature>
<comment type="caution">
    <text evidence="12">The sequence shown here is derived from an EMBL/GenBank/DDBJ whole genome shotgun (WGS) entry which is preliminary data.</text>
</comment>
<dbReference type="InterPro" id="IPR016169">
    <property type="entry name" value="FAD-bd_PCMH_sub2"/>
</dbReference>
<organism evidence="12 13">
    <name type="scientific">Cuscuta australis</name>
    <dbReference type="NCBI Taxonomy" id="267555"/>
    <lineage>
        <taxon>Eukaryota</taxon>
        <taxon>Viridiplantae</taxon>
        <taxon>Streptophyta</taxon>
        <taxon>Embryophyta</taxon>
        <taxon>Tracheophyta</taxon>
        <taxon>Spermatophyta</taxon>
        <taxon>Magnoliopsida</taxon>
        <taxon>eudicotyledons</taxon>
        <taxon>Gunneridae</taxon>
        <taxon>Pentapetalae</taxon>
        <taxon>asterids</taxon>
        <taxon>lamiids</taxon>
        <taxon>Solanales</taxon>
        <taxon>Convolvulaceae</taxon>
        <taxon>Cuscuteae</taxon>
        <taxon>Cuscuta</taxon>
        <taxon>Cuscuta subgen. Grammica</taxon>
        <taxon>Cuscuta sect. Cleistogrammica</taxon>
    </lineage>
</organism>
<evidence type="ECO:0000313" key="12">
    <source>
        <dbReference type="EMBL" id="RAL50217.1"/>
    </source>
</evidence>
<evidence type="ECO:0000256" key="1">
    <source>
        <dbReference type="ARBA" id="ARBA00001974"/>
    </source>
</evidence>
<gene>
    <name evidence="12" type="ORF">DM860_007891</name>
</gene>
<feature type="signal peptide" evidence="10">
    <location>
        <begin position="1"/>
        <end position="20"/>
    </location>
</feature>
<dbReference type="PANTHER" id="PTHR32448">
    <property type="entry name" value="OS08G0158400 PROTEIN"/>
    <property type="match status" value="1"/>
</dbReference>
<name>A0A328DWV2_9ASTE</name>
<evidence type="ECO:0000259" key="11">
    <source>
        <dbReference type="PROSITE" id="PS51387"/>
    </source>
</evidence>
<evidence type="ECO:0000256" key="8">
    <source>
        <dbReference type="ARBA" id="ARBA00034114"/>
    </source>
</evidence>
<dbReference type="InterPro" id="IPR036318">
    <property type="entry name" value="FAD-bd_PCMH-like_sf"/>
</dbReference>
<sequence>MKIFSFWLFLHFFLSSSSYSLSCSSSAAMDNISNINDNDKVTQFVKCLSTANNGNSSPIPPDQIPHIVYRPDDPQFKPVLEEYVRNLRYNTTATPKPAVIVTVLTEYQVPAVVLCAVKSGLELRTRSGGHDYEGLSYVSRAQFVILDMFNLRDIAVDIGTESAWVQAGATLGELYYRIYEKSGTHGFPAGVCRTVGVGGHISGAGYGNMLRHYGLSVDHVVDARIVNVNGRILDRAAMGEDLFWAIRGGGGASFGVVLAFKIQLVRVPEKVTYFRVEKIGPGNSTAVVTEFQDAVTTMDSRLFVRLLLQPNTPKSSKTVKVTAIGLFLGGKADLEKITGKKFPSLQLKPADFIEMTWIQSVLQWDNHDYNATKPEILLSRESDPLKFGKRKSDYVSNPIPKSGLDGLWTKLAAGKVGLVFNSYGGDGYFTKIPNTGTPFPHRAGILFKIQYSLSWAEKDDGSSTQLLDQAKDLHAYMTPFVTQNPRQAYLNYRDLDIGVTDNGLDRYNKAKVYGEMYFNENFDRLVKVKKAADPLNFFKNEQSIPPGK</sequence>
<keyword evidence="5 10" id="KW-0732">Signal</keyword>
<accession>A0A328DWV2</accession>
<comment type="similarity">
    <text evidence="2">Belongs to the oxygen-dependent FAD-linked oxidoreductase family.</text>
</comment>
<dbReference type="Gene3D" id="3.30.43.10">
    <property type="entry name" value="Uridine Diphospho-n-acetylenolpyruvylglucosamine Reductase, domain 2"/>
    <property type="match status" value="1"/>
</dbReference>
<dbReference type="GO" id="GO:0016491">
    <property type="term" value="F:oxidoreductase activity"/>
    <property type="evidence" value="ECO:0007669"/>
    <property type="project" value="InterPro"/>
</dbReference>
<comment type="cofactor">
    <cofactor evidence="1">
        <name>FAD</name>
        <dbReference type="ChEBI" id="CHEBI:57692"/>
    </cofactor>
</comment>
<dbReference type="InterPro" id="IPR012951">
    <property type="entry name" value="BBE"/>
</dbReference>
<dbReference type="Gene3D" id="3.30.465.10">
    <property type="match status" value="1"/>
</dbReference>
<evidence type="ECO:0000256" key="4">
    <source>
        <dbReference type="ARBA" id="ARBA00022630"/>
    </source>
</evidence>
<keyword evidence="6" id="KW-0274">FAD</keyword>
<keyword evidence="13" id="KW-1185">Reference proteome</keyword>